<accession>Q6IIT5</accession>
<organism evidence="1">
    <name type="scientific">Drosophila melanogaster</name>
    <name type="common">Fruit fly</name>
    <dbReference type="NCBI Taxonomy" id="7227"/>
    <lineage>
        <taxon>Eukaryota</taxon>
        <taxon>Metazoa</taxon>
        <taxon>Ecdysozoa</taxon>
        <taxon>Arthropoda</taxon>
        <taxon>Hexapoda</taxon>
        <taxon>Insecta</taxon>
        <taxon>Pterygota</taxon>
        <taxon>Neoptera</taxon>
        <taxon>Endopterygota</taxon>
        <taxon>Diptera</taxon>
        <taxon>Brachycera</taxon>
        <taxon>Muscomorpha</taxon>
        <taxon>Ephydroidea</taxon>
        <taxon>Drosophilidae</taxon>
        <taxon>Drosophila</taxon>
        <taxon>Sophophora</taxon>
    </lineage>
</organism>
<protein>
    <submittedName>
        <fullName evidence="1">HDC17124</fullName>
    </submittedName>
</protein>
<dbReference type="EMBL" id="BK002981">
    <property type="protein sequence ID" value="DAA03181.1"/>
    <property type="molecule type" value="Genomic_DNA"/>
</dbReference>
<gene>
    <name evidence="1" type="ORF">HDC17124</name>
</gene>
<reference evidence="1" key="1">
    <citation type="journal article" date="2003" name="Genome Biol.">
        <title>An integrated gene annotation and transcriptional profiling approach towards the full gene content of the Drosophila genome.</title>
        <authorList>
            <person name="Hild M."/>
            <person name="Beckmann B."/>
            <person name="Haas S.A."/>
            <person name="Koch B."/>
            <person name="Solovyev V."/>
            <person name="Busold C."/>
            <person name="Fellenberg K."/>
            <person name="Boutros M."/>
            <person name="Vingron M."/>
            <person name="Sauer F."/>
            <person name="Hoheisel J.D."/>
            <person name="Paro R."/>
        </authorList>
    </citation>
    <scope>NUCLEOTIDE SEQUENCE</scope>
</reference>
<sequence>MEIFSSSSFCAAQEARRLSAETRAQLEKASSETSCYTHRHHHLHLEHHPHLHPHSHSHYQPEFVAGKYKTRMNTLEFKFSTASNQSYIASGAKCTVQQSLSSGLDIPEAPVAINQSSAIKMLTSKLQSHKTEEPNKRPASDLATFGANCILQPPTYSTNLLLQPTPPAPRPTASILVGDANRKWLSRRRLTRHDDVVYG</sequence>
<evidence type="ECO:0000313" key="1">
    <source>
        <dbReference type="EMBL" id="DAA03181.1"/>
    </source>
</evidence>
<proteinExistence type="predicted"/>
<name>Q6IIT5_DROME</name>
<dbReference type="AlphaFoldDB" id="Q6IIT5"/>